<evidence type="ECO:0000256" key="6">
    <source>
        <dbReference type="ARBA" id="ARBA00023211"/>
    </source>
</evidence>
<dbReference type="EMBL" id="KB445792">
    <property type="protein sequence ID" value="EMD40315.1"/>
    <property type="molecule type" value="Genomic_DNA"/>
</dbReference>
<dbReference type="GO" id="GO:0008893">
    <property type="term" value="F:guanosine-3',5'-bis(diphosphate) 3'-diphosphatase activity"/>
    <property type="evidence" value="ECO:0007669"/>
    <property type="project" value="UniProtKB-ARBA"/>
</dbReference>
<feature type="compositionally biased region" description="Basic and acidic residues" evidence="7">
    <location>
        <begin position="274"/>
        <end position="299"/>
    </location>
</feature>
<keyword evidence="3" id="KW-0479">Metal-binding</keyword>
<keyword evidence="10" id="KW-1185">Reference proteome</keyword>
<dbReference type="InterPro" id="IPR045121">
    <property type="entry name" value="CoAse"/>
</dbReference>
<evidence type="ECO:0000256" key="2">
    <source>
        <dbReference type="ARBA" id="ARBA00001946"/>
    </source>
</evidence>
<evidence type="ECO:0000256" key="1">
    <source>
        <dbReference type="ARBA" id="ARBA00001936"/>
    </source>
</evidence>
<dbReference type="FunFam" id="3.90.79.10:FF:000036">
    <property type="entry name" value="Nudix hydrolase 11"/>
    <property type="match status" value="1"/>
</dbReference>
<proteinExistence type="predicted"/>
<dbReference type="STRING" id="914234.M2R7A2"/>
<evidence type="ECO:0000313" key="9">
    <source>
        <dbReference type="EMBL" id="EMD40315.1"/>
    </source>
</evidence>
<evidence type="ECO:0000259" key="8">
    <source>
        <dbReference type="PROSITE" id="PS51462"/>
    </source>
</evidence>
<dbReference type="Proteomes" id="UP000016930">
    <property type="component" value="Unassembled WGS sequence"/>
</dbReference>
<keyword evidence="5" id="KW-0460">Magnesium</keyword>
<evidence type="ECO:0000256" key="5">
    <source>
        <dbReference type="ARBA" id="ARBA00022842"/>
    </source>
</evidence>
<comment type="cofactor">
    <cofactor evidence="2">
        <name>Mg(2+)</name>
        <dbReference type="ChEBI" id="CHEBI:18420"/>
    </cofactor>
</comment>
<evidence type="ECO:0000313" key="10">
    <source>
        <dbReference type="Proteomes" id="UP000016930"/>
    </source>
</evidence>
<name>M2R7A2_CERS8</name>
<gene>
    <name evidence="9" type="ORF">CERSUDRAFT_110918</name>
</gene>
<dbReference type="OrthoDB" id="10260614at2759"/>
<dbReference type="PANTHER" id="PTHR12992:SF45">
    <property type="entry name" value="NUDIX HYDROLASE DOMAIN-CONTAINING PROTEIN"/>
    <property type="match status" value="1"/>
</dbReference>
<dbReference type="InterPro" id="IPR000086">
    <property type="entry name" value="NUDIX_hydrolase_dom"/>
</dbReference>
<sequence length="315" mass="35504">MASRPRRSSLLKFHRPKLSLDNAPIPPLKPESRQCLQNLLAYRPPKQNLIFPKARSAGVLVALFVGRMGDLYVLLSRRAATLRTYAGDTSLPGGKWEQGDRNLEYTARREAFEEIGLPNDPRKAPLLCVMEPFLSGNMTVVTPVVVLIVDNTLRPILNAPEVASLFSHPLKSFLHEQPPFPTELDMIEQPEQPYHTFVDINWHNQGKLRMHRFLTGREAGGTKPIFGLTASILIRAATIGYGREPDYELNAPGQPSLPERLAYALRNHPVLREAALKEGIDPDRSPERPSQRKPSTGDRRRPRLRRAGSRVRSRL</sequence>
<comment type="cofactor">
    <cofactor evidence="1">
        <name>Mn(2+)</name>
        <dbReference type="ChEBI" id="CHEBI:29035"/>
    </cofactor>
</comment>
<keyword evidence="4" id="KW-0378">Hydrolase</keyword>
<dbReference type="InterPro" id="IPR015797">
    <property type="entry name" value="NUDIX_hydrolase-like_dom_sf"/>
</dbReference>
<dbReference type="HOGENOM" id="CLU_040940_2_0_1"/>
<organism evidence="9 10">
    <name type="scientific">Ceriporiopsis subvermispora (strain B)</name>
    <name type="common">White-rot fungus</name>
    <name type="synonym">Gelatoporia subvermispora</name>
    <dbReference type="NCBI Taxonomy" id="914234"/>
    <lineage>
        <taxon>Eukaryota</taxon>
        <taxon>Fungi</taxon>
        <taxon>Dikarya</taxon>
        <taxon>Basidiomycota</taxon>
        <taxon>Agaricomycotina</taxon>
        <taxon>Agaricomycetes</taxon>
        <taxon>Polyporales</taxon>
        <taxon>Gelatoporiaceae</taxon>
        <taxon>Gelatoporia</taxon>
    </lineage>
</organism>
<dbReference type="CDD" id="cd03426">
    <property type="entry name" value="NUDIX_CoAse_Nudt7"/>
    <property type="match status" value="1"/>
</dbReference>
<accession>M2R7A2</accession>
<evidence type="ECO:0000256" key="4">
    <source>
        <dbReference type="ARBA" id="ARBA00022801"/>
    </source>
</evidence>
<evidence type="ECO:0000256" key="7">
    <source>
        <dbReference type="SAM" id="MobiDB-lite"/>
    </source>
</evidence>
<dbReference type="GO" id="GO:0010945">
    <property type="term" value="F:coenzyme A diphosphatase activity"/>
    <property type="evidence" value="ECO:0007669"/>
    <property type="project" value="InterPro"/>
</dbReference>
<dbReference type="GO" id="GO:0090407">
    <property type="term" value="P:organophosphate biosynthetic process"/>
    <property type="evidence" value="ECO:0007669"/>
    <property type="project" value="UniProtKB-ARBA"/>
</dbReference>
<dbReference type="GO" id="GO:0034654">
    <property type="term" value="P:nucleobase-containing compound biosynthetic process"/>
    <property type="evidence" value="ECO:0007669"/>
    <property type="project" value="UniProtKB-ARBA"/>
</dbReference>
<dbReference type="Pfam" id="PF00293">
    <property type="entry name" value="NUDIX"/>
    <property type="match status" value="1"/>
</dbReference>
<feature type="compositionally biased region" description="Basic residues" evidence="7">
    <location>
        <begin position="300"/>
        <end position="315"/>
    </location>
</feature>
<dbReference type="PANTHER" id="PTHR12992">
    <property type="entry name" value="NUDIX HYDROLASE"/>
    <property type="match status" value="1"/>
</dbReference>
<reference evidence="9 10" key="1">
    <citation type="journal article" date="2012" name="Proc. Natl. Acad. Sci. U.S.A.">
        <title>Comparative genomics of Ceriporiopsis subvermispora and Phanerochaete chrysosporium provide insight into selective ligninolysis.</title>
        <authorList>
            <person name="Fernandez-Fueyo E."/>
            <person name="Ruiz-Duenas F.J."/>
            <person name="Ferreira P."/>
            <person name="Floudas D."/>
            <person name="Hibbett D.S."/>
            <person name="Canessa P."/>
            <person name="Larrondo L.F."/>
            <person name="James T.Y."/>
            <person name="Seelenfreund D."/>
            <person name="Lobos S."/>
            <person name="Polanco R."/>
            <person name="Tello M."/>
            <person name="Honda Y."/>
            <person name="Watanabe T."/>
            <person name="Watanabe T."/>
            <person name="Ryu J.S."/>
            <person name="Kubicek C.P."/>
            <person name="Schmoll M."/>
            <person name="Gaskell J."/>
            <person name="Hammel K.E."/>
            <person name="St John F.J."/>
            <person name="Vanden Wymelenberg A."/>
            <person name="Sabat G."/>
            <person name="Splinter BonDurant S."/>
            <person name="Syed K."/>
            <person name="Yadav J.S."/>
            <person name="Doddapaneni H."/>
            <person name="Subramanian V."/>
            <person name="Lavin J.L."/>
            <person name="Oguiza J.A."/>
            <person name="Perez G."/>
            <person name="Pisabarro A.G."/>
            <person name="Ramirez L."/>
            <person name="Santoyo F."/>
            <person name="Master E."/>
            <person name="Coutinho P.M."/>
            <person name="Henrissat B."/>
            <person name="Lombard V."/>
            <person name="Magnuson J.K."/>
            <person name="Kuees U."/>
            <person name="Hori C."/>
            <person name="Igarashi K."/>
            <person name="Samejima M."/>
            <person name="Held B.W."/>
            <person name="Barry K.W."/>
            <person name="LaButti K.M."/>
            <person name="Lapidus A."/>
            <person name="Lindquist E.A."/>
            <person name="Lucas S.M."/>
            <person name="Riley R."/>
            <person name="Salamov A.A."/>
            <person name="Hoffmeister D."/>
            <person name="Schwenk D."/>
            <person name="Hadar Y."/>
            <person name="Yarden O."/>
            <person name="de Vries R.P."/>
            <person name="Wiebenga A."/>
            <person name="Stenlid J."/>
            <person name="Eastwood D."/>
            <person name="Grigoriev I.V."/>
            <person name="Berka R.M."/>
            <person name="Blanchette R.A."/>
            <person name="Kersten P."/>
            <person name="Martinez A.T."/>
            <person name="Vicuna R."/>
            <person name="Cullen D."/>
        </authorList>
    </citation>
    <scope>NUCLEOTIDE SEQUENCE [LARGE SCALE GENOMIC DNA]</scope>
    <source>
        <strain evidence="9 10">B</strain>
    </source>
</reference>
<protein>
    <recommendedName>
        <fullName evidence="8">Nudix hydrolase domain-containing protein</fullName>
    </recommendedName>
</protein>
<dbReference type="GO" id="GO:0005737">
    <property type="term" value="C:cytoplasm"/>
    <property type="evidence" value="ECO:0007669"/>
    <property type="project" value="UniProtKB-ARBA"/>
</dbReference>
<dbReference type="GO" id="GO:0046872">
    <property type="term" value="F:metal ion binding"/>
    <property type="evidence" value="ECO:0007669"/>
    <property type="project" value="UniProtKB-KW"/>
</dbReference>
<keyword evidence="6" id="KW-0464">Manganese</keyword>
<feature type="region of interest" description="Disordered" evidence="7">
    <location>
        <begin position="274"/>
        <end position="315"/>
    </location>
</feature>
<dbReference type="PROSITE" id="PS51462">
    <property type="entry name" value="NUDIX"/>
    <property type="match status" value="1"/>
</dbReference>
<dbReference type="Gene3D" id="3.90.79.10">
    <property type="entry name" value="Nucleoside Triphosphate Pyrophosphohydrolase"/>
    <property type="match status" value="1"/>
</dbReference>
<dbReference type="AlphaFoldDB" id="M2R7A2"/>
<evidence type="ECO:0000256" key="3">
    <source>
        <dbReference type="ARBA" id="ARBA00022723"/>
    </source>
</evidence>
<dbReference type="GO" id="GO:0015938">
    <property type="term" value="P:coenzyme A catabolic process"/>
    <property type="evidence" value="ECO:0007669"/>
    <property type="project" value="TreeGrafter"/>
</dbReference>
<dbReference type="SUPFAM" id="SSF55811">
    <property type="entry name" value="Nudix"/>
    <property type="match status" value="1"/>
</dbReference>
<feature type="domain" description="Nudix hydrolase" evidence="8">
    <location>
        <begin position="54"/>
        <end position="191"/>
    </location>
</feature>